<dbReference type="EMBL" id="JAHLQT010047199">
    <property type="protein sequence ID" value="KAG7153338.1"/>
    <property type="molecule type" value="Genomic_DNA"/>
</dbReference>
<dbReference type="Pfam" id="PF00169">
    <property type="entry name" value="PH"/>
    <property type="match status" value="1"/>
</dbReference>
<dbReference type="Gene3D" id="2.30.29.30">
    <property type="entry name" value="Pleckstrin-homology domain (PH domain)/Phosphotyrosine-binding domain (PTB)"/>
    <property type="match status" value="1"/>
</dbReference>
<feature type="transmembrane region" description="Helical" evidence="4">
    <location>
        <begin position="376"/>
        <end position="396"/>
    </location>
</feature>
<dbReference type="PROSITE" id="PS50096">
    <property type="entry name" value="IQ"/>
    <property type="match status" value="1"/>
</dbReference>
<dbReference type="PANTHER" id="PTHR22902:SF27">
    <property type="entry name" value="PLECKSTRIN HOMOLOGY DOMAIN-CONTAINING FAMILY A MEMBER 3"/>
    <property type="match status" value="1"/>
</dbReference>
<dbReference type="SUPFAM" id="SSF48065">
    <property type="entry name" value="DBL homology domain (DH-domain)"/>
    <property type="match status" value="1"/>
</dbReference>
<dbReference type="GO" id="GO:0005769">
    <property type="term" value="C:early endosome"/>
    <property type="evidence" value="ECO:0007669"/>
    <property type="project" value="TreeGrafter"/>
</dbReference>
<dbReference type="PANTHER" id="PTHR22902">
    <property type="entry name" value="SESQUIPEDALIAN"/>
    <property type="match status" value="1"/>
</dbReference>
<dbReference type="PROSITE" id="PS50003">
    <property type="entry name" value="PH_DOMAIN"/>
    <property type="match status" value="1"/>
</dbReference>
<dbReference type="SMART" id="SM00015">
    <property type="entry name" value="IQ"/>
    <property type="match status" value="1"/>
</dbReference>
<feature type="region of interest" description="Disordered" evidence="3">
    <location>
        <begin position="1"/>
        <end position="50"/>
    </location>
</feature>
<dbReference type="GO" id="GO:0005829">
    <property type="term" value="C:cytosol"/>
    <property type="evidence" value="ECO:0007669"/>
    <property type="project" value="GOC"/>
</dbReference>
<dbReference type="GO" id="GO:0042147">
    <property type="term" value="P:retrograde transport, endosome to Golgi"/>
    <property type="evidence" value="ECO:0007669"/>
    <property type="project" value="TreeGrafter"/>
</dbReference>
<evidence type="ECO:0000256" key="2">
    <source>
        <dbReference type="SAM" id="Coils"/>
    </source>
</evidence>
<keyword evidence="1" id="KW-0597">Phosphoprotein</keyword>
<dbReference type="InterPro" id="IPR045188">
    <property type="entry name" value="Boi1/Boi2-like"/>
</dbReference>
<keyword evidence="4" id="KW-1133">Transmembrane helix</keyword>
<keyword evidence="4" id="KW-0812">Transmembrane</keyword>
<dbReference type="Gene3D" id="1.20.900.10">
    <property type="entry name" value="Dbl homology (DH) domain"/>
    <property type="match status" value="1"/>
</dbReference>
<proteinExistence type="predicted"/>
<dbReference type="GO" id="GO:0005802">
    <property type="term" value="C:trans-Golgi network"/>
    <property type="evidence" value="ECO:0007669"/>
    <property type="project" value="TreeGrafter"/>
</dbReference>
<dbReference type="GO" id="GO:0007032">
    <property type="term" value="P:endosome organization"/>
    <property type="evidence" value="ECO:0007669"/>
    <property type="project" value="TreeGrafter"/>
</dbReference>
<feature type="domain" description="PH" evidence="5">
    <location>
        <begin position="86"/>
        <end position="192"/>
    </location>
</feature>
<dbReference type="GO" id="GO:0055037">
    <property type="term" value="C:recycling endosome"/>
    <property type="evidence" value="ECO:0007669"/>
    <property type="project" value="TreeGrafter"/>
</dbReference>
<dbReference type="SUPFAM" id="SSF50729">
    <property type="entry name" value="PH domain-like"/>
    <property type="match status" value="1"/>
</dbReference>
<accession>A0A8J5MFM7</accession>
<dbReference type="PROSITE" id="PS50010">
    <property type="entry name" value="DH_2"/>
    <property type="match status" value="1"/>
</dbReference>
<evidence type="ECO:0000313" key="7">
    <source>
        <dbReference type="EMBL" id="KAG7153338.1"/>
    </source>
</evidence>
<dbReference type="Proteomes" id="UP000747542">
    <property type="component" value="Unassembled WGS sequence"/>
</dbReference>
<dbReference type="AlphaFoldDB" id="A0A8J5MFM7"/>
<dbReference type="InterPro" id="IPR011993">
    <property type="entry name" value="PH-like_dom_sf"/>
</dbReference>
<dbReference type="InterPro" id="IPR001849">
    <property type="entry name" value="PH_domain"/>
</dbReference>
<dbReference type="SMART" id="SM00233">
    <property type="entry name" value="PH"/>
    <property type="match status" value="1"/>
</dbReference>
<evidence type="ECO:0000313" key="8">
    <source>
        <dbReference type="Proteomes" id="UP000747542"/>
    </source>
</evidence>
<name>A0A8J5MFM7_HOMAM</name>
<keyword evidence="4" id="KW-0472">Membrane</keyword>
<dbReference type="InterPro" id="IPR000048">
    <property type="entry name" value="IQ_motif_EF-hand-BS"/>
</dbReference>
<comment type="caution">
    <text evidence="7">The sequence shown here is derived from an EMBL/GenBank/DDBJ whole genome shotgun (WGS) entry which is preliminary data.</text>
</comment>
<dbReference type="InterPro" id="IPR035899">
    <property type="entry name" value="DBL_dom_sf"/>
</dbReference>
<dbReference type="GO" id="GO:0005085">
    <property type="term" value="F:guanyl-nucleotide exchange factor activity"/>
    <property type="evidence" value="ECO:0007669"/>
    <property type="project" value="InterPro"/>
</dbReference>
<evidence type="ECO:0000256" key="1">
    <source>
        <dbReference type="ARBA" id="ARBA00022553"/>
    </source>
</evidence>
<reference evidence="7" key="1">
    <citation type="journal article" date="2021" name="Sci. Adv.">
        <title>The American lobster genome reveals insights on longevity, neural, and immune adaptations.</title>
        <authorList>
            <person name="Polinski J.M."/>
            <person name="Zimin A.V."/>
            <person name="Clark K.F."/>
            <person name="Kohn A.B."/>
            <person name="Sadowski N."/>
            <person name="Timp W."/>
            <person name="Ptitsyn A."/>
            <person name="Khanna P."/>
            <person name="Romanova D.Y."/>
            <person name="Williams P."/>
            <person name="Greenwood S.J."/>
            <person name="Moroz L.L."/>
            <person name="Walt D.R."/>
            <person name="Bodnar A.G."/>
        </authorList>
    </citation>
    <scope>NUCLEOTIDE SEQUENCE</scope>
    <source>
        <strain evidence="7">GMGI-L3</strain>
    </source>
</reference>
<feature type="domain" description="DH" evidence="6">
    <location>
        <begin position="288"/>
        <end position="379"/>
    </location>
</feature>
<feature type="coiled-coil region" evidence="2">
    <location>
        <begin position="220"/>
        <end position="247"/>
    </location>
</feature>
<evidence type="ECO:0000259" key="5">
    <source>
        <dbReference type="PROSITE" id="PS50003"/>
    </source>
</evidence>
<sequence>MVGSTTSNSTLTTATTTTTSSSALSRRTSKTPAAASSASSTSGTSSTSPTTTTITYTVKMLSPKMQRTIRINENQVLMLAEKARHDHNYSGYLYKRSSDSNKWQIRWFTLYQNLLFYSEGEASVKPSGVIMLEGCYCERLITTNTNTKNKDTEKQFCFAITYRRENQRQYDLKAETEGECKAWIDVIRQASFNKLLLQKEELEQKHLHLLQIVESEKTAKWQYTQQCEELTSEIKKLRAELCTLKKEWRVVPSRRLEDLPEDSEEIKKIKKVQSFFRGWLCRRRWKQIVEDLVFRMVEAEEEYVEQLNLLVSCFLRPFKMAASSKKPPSTHEDVNSIFLNSETLLFLHQIFLKGLSARMESWPTLVLATTTCFPRLVQVLLLLLLLLLLSRVWFVFNLDRVEADSVTHRPEPPV</sequence>
<keyword evidence="8" id="KW-1185">Reference proteome</keyword>
<evidence type="ECO:0000256" key="3">
    <source>
        <dbReference type="SAM" id="MobiDB-lite"/>
    </source>
</evidence>
<gene>
    <name evidence="7" type="primary">RASGRF1-L</name>
    <name evidence="7" type="ORF">Hamer_G010643</name>
</gene>
<dbReference type="InterPro" id="IPR000219">
    <property type="entry name" value="DH_dom"/>
</dbReference>
<keyword evidence="2" id="KW-0175">Coiled coil</keyword>
<dbReference type="GO" id="GO:0001881">
    <property type="term" value="P:receptor recycling"/>
    <property type="evidence" value="ECO:0007669"/>
    <property type="project" value="TreeGrafter"/>
</dbReference>
<dbReference type="Pfam" id="PF00621">
    <property type="entry name" value="RhoGEF"/>
    <property type="match status" value="1"/>
</dbReference>
<evidence type="ECO:0000259" key="6">
    <source>
        <dbReference type="PROSITE" id="PS50010"/>
    </source>
</evidence>
<organism evidence="7 8">
    <name type="scientific">Homarus americanus</name>
    <name type="common">American lobster</name>
    <dbReference type="NCBI Taxonomy" id="6706"/>
    <lineage>
        <taxon>Eukaryota</taxon>
        <taxon>Metazoa</taxon>
        <taxon>Ecdysozoa</taxon>
        <taxon>Arthropoda</taxon>
        <taxon>Crustacea</taxon>
        <taxon>Multicrustacea</taxon>
        <taxon>Malacostraca</taxon>
        <taxon>Eumalacostraca</taxon>
        <taxon>Eucarida</taxon>
        <taxon>Decapoda</taxon>
        <taxon>Pleocyemata</taxon>
        <taxon>Astacidea</taxon>
        <taxon>Nephropoidea</taxon>
        <taxon>Nephropidae</taxon>
        <taxon>Homarus</taxon>
    </lineage>
</organism>
<evidence type="ECO:0000256" key="4">
    <source>
        <dbReference type="SAM" id="Phobius"/>
    </source>
</evidence>
<protein>
    <submittedName>
        <fullName evidence="7">Ras-specific guanine nucleotide-releasing factor 1-like</fullName>
    </submittedName>
</protein>